<protein>
    <recommendedName>
        <fullName evidence="4">PAS domain-containing protein</fullName>
    </recommendedName>
</protein>
<dbReference type="CDD" id="cd00130">
    <property type="entry name" value="PAS"/>
    <property type="match status" value="1"/>
</dbReference>
<organism evidence="5 6">
    <name type="scientific">Nibrella viscosa</name>
    <dbReference type="NCBI Taxonomy" id="1084524"/>
    <lineage>
        <taxon>Bacteria</taxon>
        <taxon>Pseudomonadati</taxon>
        <taxon>Bacteroidota</taxon>
        <taxon>Cytophagia</taxon>
        <taxon>Cytophagales</taxon>
        <taxon>Spirosomataceae</taxon>
        <taxon>Nibrella</taxon>
    </lineage>
</organism>
<comment type="caution">
    <text evidence="5">The sequence shown here is derived from an EMBL/GenBank/DDBJ whole genome shotgun (WGS) entry which is preliminary data.</text>
</comment>
<evidence type="ECO:0000256" key="1">
    <source>
        <dbReference type="ARBA" id="ARBA00022630"/>
    </source>
</evidence>
<proteinExistence type="predicted"/>
<keyword evidence="1" id="KW-0285">Flavoprotein</keyword>
<keyword evidence="3" id="KW-0157">Chromophore</keyword>
<feature type="domain" description="PAS" evidence="4">
    <location>
        <begin position="80"/>
        <end position="110"/>
    </location>
</feature>
<keyword evidence="6" id="KW-1185">Reference proteome</keyword>
<dbReference type="PANTHER" id="PTHR47429:SF2">
    <property type="entry name" value="PROTEIN TWIN LOV 1"/>
    <property type="match status" value="1"/>
</dbReference>
<dbReference type="PROSITE" id="PS50112">
    <property type="entry name" value="PAS"/>
    <property type="match status" value="1"/>
</dbReference>
<evidence type="ECO:0000256" key="3">
    <source>
        <dbReference type="ARBA" id="ARBA00022991"/>
    </source>
</evidence>
<dbReference type="RefSeq" id="WP_345262952.1">
    <property type="nucleotide sequence ID" value="NZ_BAABHB010000001.1"/>
</dbReference>
<dbReference type="Proteomes" id="UP001500936">
    <property type="component" value="Unassembled WGS sequence"/>
</dbReference>
<name>A0ABP8JRS2_9BACT</name>
<evidence type="ECO:0000313" key="6">
    <source>
        <dbReference type="Proteomes" id="UP001500936"/>
    </source>
</evidence>
<dbReference type="InterPro" id="IPR000014">
    <property type="entry name" value="PAS"/>
</dbReference>
<dbReference type="EMBL" id="BAABHB010000001">
    <property type="protein sequence ID" value="GAA4395092.1"/>
    <property type="molecule type" value="Genomic_DNA"/>
</dbReference>
<accession>A0ABP8JRS2</accession>
<reference evidence="6" key="1">
    <citation type="journal article" date="2019" name="Int. J. Syst. Evol. Microbiol.">
        <title>The Global Catalogue of Microorganisms (GCM) 10K type strain sequencing project: providing services to taxonomists for standard genome sequencing and annotation.</title>
        <authorList>
            <consortium name="The Broad Institute Genomics Platform"/>
            <consortium name="The Broad Institute Genome Sequencing Center for Infectious Disease"/>
            <person name="Wu L."/>
            <person name="Ma J."/>
        </authorList>
    </citation>
    <scope>NUCLEOTIDE SEQUENCE [LARGE SCALE GENOMIC DNA]</scope>
    <source>
        <strain evidence="6">JCM 17925</strain>
    </source>
</reference>
<dbReference type="PANTHER" id="PTHR47429">
    <property type="entry name" value="PROTEIN TWIN LOV 1"/>
    <property type="match status" value="1"/>
</dbReference>
<keyword evidence="2" id="KW-0288">FMN</keyword>
<evidence type="ECO:0000313" key="5">
    <source>
        <dbReference type="EMBL" id="GAA4395092.1"/>
    </source>
</evidence>
<sequence>MNVSDSYMELVNRGYSRAWNEGAQPYPALCYEIFLLDHARHKARQKELALLDAFQQRYDWQLTRRQRQGYLTSLQRGATLVLTDSAKQITWASQSFLSMTGYTPTEVLGQRPWLLQGRNTDPRTIAYIRKQLNRPQSVKADLINYRKNGEQYLCRLTIDPLHNSSGDLTHFIAVEFAVEG</sequence>
<dbReference type="InterPro" id="IPR035965">
    <property type="entry name" value="PAS-like_dom_sf"/>
</dbReference>
<dbReference type="SUPFAM" id="SSF55785">
    <property type="entry name" value="PYP-like sensor domain (PAS domain)"/>
    <property type="match status" value="1"/>
</dbReference>
<dbReference type="NCBIfam" id="TIGR00229">
    <property type="entry name" value="sensory_box"/>
    <property type="match status" value="1"/>
</dbReference>
<evidence type="ECO:0000259" key="4">
    <source>
        <dbReference type="PROSITE" id="PS50112"/>
    </source>
</evidence>
<gene>
    <name evidence="5" type="ORF">GCM10023187_01590</name>
</gene>
<evidence type="ECO:0000256" key="2">
    <source>
        <dbReference type="ARBA" id="ARBA00022643"/>
    </source>
</evidence>
<dbReference type="Pfam" id="PF13426">
    <property type="entry name" value="PAS_9"/>
    <property type="match status" value="1"/>
</dbReference>
<dbReference type="Gene3D" id="3.30.450.20">
    <property type="entry name" value="PAS domain"/>
    <property type="match status" value="1"/>
</dbReference>